<protein>
    <submittedName>
        <fullName evidence="2">Uncharacterized protein</fullName>
    </submittedName>
</protein>
<feature type="non-terminal residue" evidence="2">
    <location>
        <position position="131"/>
    </location>
</feature>
<organism evidence="2 3">
    <name type="scientific">Pristionchus fissidentatus</name>
    <dbReference type="NCBI Taxonomy" id="1538716"/>
    <lineage>
        <taxon>Eukaryota</taxon>
        <taxon>Metazoa</taxon>
        <taxon>Ecdysozoa</taxon>
        <taxon>Nematoda</taxon>
        <taxon>Chromadorea</taxon>
        <taxon>Rhabditida</taxon>
        <taxon>Rhabditina</taxon>
        <taxon>Diplogasteromorpha</taxon>
        <taxon>Diplogasteroidea</taxon>
        <taxon>Neodiplogasteridae</taxon>
        <taxon>Pristionchus</taxon>
    </lineage>
</organism>
<comment type="caution">
    <text evidence="2">The sequence shown here is derived from an EMBL/GenBank/DDBJ whole genome shotgun (WGS) entry which is preliminary data.</text>
</comment>
<dbReference type="AlphaFoldDB" id="A0AAV5VUN5"/>
<evidence type="ECO:0000256" key="1">
    <source>
        <dbReference type="SAM" id="MobiDB-lite"/>
    </source>
</evidence>
<sequence length="131" mass="14944">MHNQLKRECRRHYTYRRRCLGLVKQFCTYMYAELISPSFKPVKVCYVLNECNRSDSPAIDQQLASLNETLPSSPDEYIQMRNEVVERVIKSLGPRTTTTPVPDEAAIEAILSGTETTGKEDNSKELSLVDD</sequence>
<accession>A0AAV5VUN5</accession>
<keyword evidence="3" id="KW-1185">Reference proteome</keyword>
<reference evidence="2" key="1">
    <citation type="submission" date="2023-10" db="EMBL/GenBank/DDBJ databases">
        <title>Genome assembly of Pristionchus species.</title>
        <authorList>
            <person name="Yoshida K."/>
            <person name="Sommer R.J."/>
        </authorList>
    </citation>
    <scope>NUCLEOTIDE SEQUENCE</scope>
    <source>
        <strain evidence="2">RS5133</strain>
    </source>
</reference>
<gene>
    <name evidence="2" type="ORF">PFISCL1PPCAC_14689</name>
</gene>
<dbReference type="Gene3D" id="1.10.225.10">
    <property type="entry name" value="Saposin-like"/>
    <property type="match status" value="1"/>
</dbReference>
<proteinExistence type="predicted"/>
<evidence type="ECO:0000313" key="2">
    <source>
        <dbReference type="EMBL" id="GMT23392.1"/>
    </source>
</evidence>
<evidence type="ECO:0000313" key="3">
    <source>
        <dbReference type="Proteomes" id="UP001432322"/>
    </source>
</evidence>
<dbReference type="EMBL" id="BTSY01000004">
    <property type="protein sequence ID" value="GMT23392.1"/>
    <property type="molecule type" value="Genomic_DNA"/>
</dbReference>
<dbReference type="Proteomes" id="UP001432322">
    <property type="component" value="Unassembled WGS sequence"/>
</dbReference>
<name>A0AAV5VUN5_9BILA</name>
<feature type="region of interest" description="Disordered" evidence="1">
    <location>
        <begin position="111"/>
        <end position="131"/>
    </location>
</feature>